<feature type="transmembrane region" description="Helical" evidence="2">
    <location>
        <begin position="255"/>
        <end position="275"/>
    </location>
</feature>
<name>I2NQC5_9PAST</name>
<evidence type="ECO:0000313" key="3">
    <source>
        <dbReference type="EMBL" id="EIG28036.1"/>
    </source>
</evidence>
<keyword evidence="2" id="KW-0472">Membrane</keyword>
<dbReference type="AlphaFoldDB" id="I2NQC5"/>
<dbReference type="Proteomes" id="UP000003345">
    <property type="component" value="Unassembled WGS sequence"/>
</dbReference>
<feature type="transmembrane region" description="Helical" evidence="2">
    <location>
        <begin position="287"/>
        <end position="311"/>
    </location>
</feature>
<accession>I2NQC5</accession>
<dbReference type="OrthoDB" id="10009977at2"/>
<feature type="compositionally biased region" description="Basic and acidic residues" evidence="1">
    <location>
        <begin position="18"/>
        <end position="27"/>
    </location>
</feature>
<evidence type="ECO:0000256" key="1">
    <source>
        <dbReference type="SAM" id="MobiDB-lite"/>
    </source>
</evidence>
<dbReference type="EMBL" id="AJMU01000004">
    <property type="protein sequence ID" value="EIG28036.1"/>
    <property type="molecule type" value="Genomic_DNA"/>
</dbReference>
<sequence>MEKENNKKVHFQTSSKITKTESHDLESKGQVLPKDGNYTKAYNITYISTTAFMLLGAFSGAIVLYIYLNSINSTSLFYKSISGTNLISFIAAYLVLNSFTFFITTSPSYLVYKNKMKTGVCAYSLPTLVSFIFICCYYAFSFINRENWYIENTPIILCIITLILLILYFFLLKSSPHESKKENLTTTITKTHKIITIKKKYFQRIYAYKKIIIYFIGNFFTKNFINNFERTTYFILSAGYSILFILGVTHGEHDFFYIIYSILIPTLVWINNTIISDINKNTHTKKSLFQFVFFSFTTSTILMPIFIYSIVQPIKLTFLPNLETKYSDRIMQILGYQDKDNKIYYIEESFIKTVLEPRQLLIKVEKYKTENDVSKDDLSRYNEYSAHCGKIYWNTGDTVVFKREHSNKFIQIPSNKIFEYQGNNHISCESTKQYRNLDYLEYKIE</sequence>
<evidence type="ECO:0000313" key="4">
    <source>
        <dbReference type="Proteomes" id="UP000003345"/>
    </source>
</evidence>
<feature type="transmembrane region" description="Helical" evidence="2">
    <location>
        <begin position="87"/>
        <end position="112"/>
    </location>
</feature>
<keyword evidence="2" id="KW-0812">Transmembrane</keyword>
<proteinExistence type="predicted"/>
<dbReference type="PATRIC" id="fig|1095743.3.peg.52"/>
<protein>
    <submittedName>
        <fullName evidence="3">Putative membrane protein</fullName>
    </submittedName>
</protein>
<feature type="transmembrane region" description="Helical" evidence="2">
    <location>
        <begin position="231"/>
        <end position="249"/>
    </location>
</feature>
<organism evidence="3 4">
    <name type="scientific">Haemophilus paraphrohaemolyticus HK411</name>
    <dbReference type="NCBI Taxonomy" id="1095743"/>
    <lineage>
        <taxon>Bacteria</taxon>
        <taxon>Pseudomonadati</taxon>
        <taxon>Pseudomonadota</taxon>
        <taxon>Gammaproteobacteria</taxon>
        <taxon>Pasteurellales</taxon>
        <taxon>Pasteurellaceae</taxon>
        <taxon>Haemophilus</taxon>
    </lineage>
</organism>
<feature type="transmembrane region" description="Helical" evidence="2">
    <location>
        <begin position="119"/>
        <end position="140"/>
    </location>
</feature>
<comment type="caution">
    <text evidence="3">The sequence shown here is derived from an EMBL/GenBank/DDBJ whole genome shotgun (WGS) entry which is preliminary data.</text>
</comment>
<reference evidence="3 4" key="1">
    <citation type="submission" date="2012-04" db="EMBL/GenBank/DDBJ databases">
        <authorList>
            <person name="Harkins D.M."/>
            <person name="Madupu R."/>
            <person name="Durkin A.S."/>
            <person name="Torralba M."/>
            <person name="Methe B."/>
            <person name="Sutton G.G."/>
            <person name="Nelson K.E."/>
        </authorList>
    </citation>
    <scope>NUCLEOTIDE SEQUENCE [LARGE SCALE GENOMIC DNA]</scope>
    <source>
        <strain evidence="3 4">HK411</strain>
    </source>
</reference>
<keyword evidence="2" id="KW-1133">Transmembrane helix</keyword>
<feature type="transmembrane region" description="Helical" evidence="2">
    <location>
        <begin position="44"/>
        <end position="67"/>
    </location>
</feature>
<feature type="region of interest" description="Disordered" evidence="1">
    <location>
        <begin position="1"/>
        <end position="28"/>
    </location>
</feature>
<feature type="transmembrane region" description="Helical" evidence="2">
    <location>
        <begin position="152"/>
        <end position="171"/>
    </location>
</feature>
<evidence type="ECO:0000256" key="2">
    <source>
        <dbReference type="SAM" id="Phobius"/>
    </source>
</evidence>
<dbReference type="RefSeq" id="WP_005707664.1">
    <property type="nucleotide sequence ID" value="NZ_AJMU01000004.1"/>
</dbReference>
<gene>
    <name evidence="3" type="ORF">HMPREF1054_1649</name>
</gene>